<comment type="subcellular location">
    <subcellularLocation>
        <location evidence="2">Cell inner membrane</location>
        <topology evidence="2">Multi-pass membrane protein</topology>
    </subcellularLocation>
</comment>
<evidence type="ECO:0000256" key="2">
    <source>
        <dbReference type="ARBA" id="ARBA00004429"/>
    </source>
</evidence>
<dbReference type="NCBIfam" id="TIGR04407">
    <property type="entry name" value="LptF_YjgP"/>
    <property type="match status" value="1"/>
</dbReference>
<organism evidence="13 14">
    <name type="scientific">Azomonas macrocytogenes</name>
    <name type="common">Azotobacter macrocytogenes</name>
    <dbReference type="NCBI Taxonomy" id="69962"/>
    <lineage>
        <taxon>Bacteria</taxon>
        <taxon>Pseudomonadati</taxon>
        <taxon>Pseudomonadota</taxon>
        <taxon>Gammaproteobacteria</taxon>
        <taxon>Pseudomonadales</taxon>
        <taxon>Pseudomonadaceae</taxon>
        <taxon>Azomonas</taxon>
    </lineage>
</organism>
<dbReference type="PANTHER" id="PTHR33529:SF7">
    <property type="entry name" value="LIPOPOLYSACCHARIDE EXPORT SYSTEM PERMEASE PROTEIN LPTF"/>
    <property type="match status" value="1"/>
</dbReference>
<dbReference type="GO" id="GO:0015920">
    <property type="term" value="P:lipopolysaccharide transport"/>
    <property type="evidence" value="ECO:0007669"/>
    <property type="project" value="TreeGrafter"/>
</dbReference>
<evidence type="ECO:0000256" key="11">
    <source>
        <dbReference type="ARBA" id="ARBA00026081"/>
    </source>
</evidence>
<accession>A0A839T857</accession>
<evidence type="ECO:0000256" key="10">
    <source>
        <dbReference type="ARBA" id="ARBA00023136"/>
    </source>
</evidence>
<comment type="subunit">
    <text evidence="11">Component of the lipopolysaccharide transport and assembly complex. The LptBFG transporter is composed of two ATP-binding proteins (LptB) and two transmembrane proteins (LptF and LptG).</text>
</comment>
<evidence type="ECO:0000256" key="7">
    <source>
        <dbReference type="ARBA" id="ARBA00022519"/>
    </source>
</evidence>
<keyword evidence="8 12" id="KW-0812">Transmembrane</keyword>
<evidence type="ECO:0000256" key="6">
    <source>
        <dbReference type="ARBA" id="ARBA00022475"/>
    </source>
</evidence>
<dbReference type="EMBL" id="JACHXI010000015">
    <property type="protein sequence ID" value="MBB3104434.1"/>
    <property type="molecule type" value="Genomic_DNA"/>
</dbReference>
<evidence type="ECO:0000313" key="14">
    <source>
        <dbReference type="Proteomes" id="UP000549250"/>
    </source>
</evidence>
<dbReference type="Pfam" id="PF03739">
    <property type="entry name" value="LptF_LptG"/>
    <property type="match status" value="1"/>
</dbReference>
<keyword evidence="9 12" id="KW-1133">Transmembrane helix</keyword>
<evidence type="ECO:0000256" key="3">
    <source>
        <dbReference type="ARBA" id="ARBA00007725"/>
    </source>
</evidence>
<comment type="caution">
    <text evidence="13">The sequence shown here is derived from an EMBL/GenBank/DDBJ whole genome shotgun (WGS) entry which is preliminary data.</text>
</comment>
<evidence type="ECO:0000256" key="5">
    <source>
        <dbReference type="ARBA" id="ARBA00022448"/>
    </source>
</evidence>
<dbReference type="AlphaFoldDB" id="A0A839T857"/>
<name>A0A839T857_AZOMA</name>
<reference evidence="13 14" key="1">
    <citation type="submission" date="2020-08" db="EMBL/GenBank/DDBJ databases">
        <title>Genomic Encyclopedia of Type Strains, Phase III (KMG-III): the genomes of soil and plant-associated and newly described type strains.</title>
        <authorList>
            <person name="Whitman W."/>
        </authorList>
    </citation>
    <scope>NUCLEOTIDE SEQUENCE [LARGE SCALE GENOMIC DNA]</scope>
    <source>
        <strain evidence="13 14">CECT 4462</strain>
    </source>
</reference>
<feature type="transmembrane region" description="Helical" evidence="12">
    <location>
        <begin position="298"/>
        <end position="314"/>
    </location>
</feature>
<dbReference type="GO" id="GO:0043190">
    <property type="term" value="C:ATP-binding cassette (ABC) transporter complex"/>
    <property type="evidence" value="ECO:0007669"/>
    <property type="project" value="InterPro"/>
</dbReference>
<gene>
    <name evidence="13" type="ORF">FHR87_002850</name>
</gene>
<sequence>MFLIERYIISEVRRPFLTMVGVLAFIFAMYSSKRYLAESTNGTMALGVVMDLVYYRVLVALEMLIPVALYVSAVLSLGRLYNDSEMTAISASGISPARIYLAVAILAIPISIAVSLLSMYGRPWAYDSAYQLERMAKTELDVTHLQPERFNINQENGRMILAQHIDYSNGHLHDVLIYDVGNRKSHLLRSEEAWIADPTPSDPILEMRAGDAYALHYHETEDQTTRFSEMKMHFSPIELKDNYKRKAASNAELKATGKLSDLAELQWRQSRGISTLLLALLAVPLSKTAPRRGRFAKMLPVTLVYAVIFYAGSICKDMVGNNALPLMPGMWIIPLIMGLAILILLKRDIGSSRIRLA</sequence>
<keyword evidence="7" id="KW-0997">Cell inner membrane</keyword>
<dbReference type="GO" id="GO:0055085">
    <property type="term" value="P:transmembrane transport"/>
    <property type="evidence" value="ECO:0007669"/>
    <property type="project" value="InterPro"/>
</dbReference>
<evidence type="ECO:0000256" key="12">
    <source>
        <dbReference type="SAM" id="Phobius"/>
    </source>
</evidence>
<evidence type="ECO:0000313" key="13">
    <source>
        <dbReference type="EMBL" id="MBB3104434.1"/>
    </source>
</evidence>
<keyword evidence="6" id="KW-1003">Cell membrane</keyword>
<dbReference type="PANTHER" id="PTHR33529">
    <property type="entry name" value="SLR0882 PROTEIN-RELATED"/>
    <property type="match status" value="1"/>
</dbReference>
<dbReference type="RefSeq" id="WP_183167301.1">
    <property type="nucleotide sequence ID" value="NZ_JACHXI010000015.1"/>
</dbReference>
<comment type="function">
    <text evidence="1">Part of the ABC transporter complex LptBFG involved in the translocation of lipopolysaccharide (LPS) from the inner membrane to the outer membrane.</text>
</comment>
<feature type="transmembrane region" description="Helical" evidence="12">
    <location>
        <begin position="99"/>
        <end position="120"/>
    </location>
</feature>
<evidence type="ECO:0000256" key="9">
    <source>
        <dbReference type="ARBA" id="ARBA00022989"/>
    </source>
</evidence>
<dbReference type="InterPro" id="IPR030922">
    <property type="entry name" value="LptF"/>
</dbReference>
<proteinExistence type="inferred from homology"/>
<dbReference type="InterPro" id="IPR005495">
    <property type="entry name" value="LptG/LptF_permease"/>
</dbReference>
<feature type="transmembrane region" description="Helical" evidence="12">
    <location>
        <begin position="326"/>
        <end position="345"/>
    </location>
</feature>
<evidence type="ECO:0000256" key="4">
    <source>
        <dbReference type="ARBA" id="ARBA00014213"/>
    </source>
</evidence>
<evidence type="ECO:0000256" key="1">
    <source>
        <dbReference type="ARBA" id="ARBA00002265"/>
    </source>
</evidence>
<keyword evidence="5" id="KW-0813">Transport</keyword>
<keyword evidence="14" id="KW-1185">Reference proteome</keyword>
<comment type="similarity">
    <text evidence="3">Belongs to the LptF/LptG family.</text>
</comment>
<protein>
    <recommendedName>
        <fullName evidence="4">Lipopolysaccharide export system permease protein LptF</fullName>
    </recommendedName>
</protein>
<feature type="transmembrane region" description="Helical" evidence="12">
    <location>
        <begin position="12"/>
        <end position="32"/>
    </location>
</feature>
<dbReference type="Proteomes" id="UP000549250">
    <property type="component" value="Unassembled WGS sequence"/>
</dbReference>
<feature type="transmembrane region" description="Helical" evidence="12">
    <location>
        <begin position="52"/>
        <end position="78"/>
    </location>
</feature>
<keyword evidence="10 12" id="KW-0472">Membrane</keyword>
<evidence type="ECO:0000256" key="8">
    <source>
        <dbReference type="ARBA" id="ARBA00022692"/>
    </source>
</evidence>